<gene>
    <name evidence="1" type="ORF">AU381_21190</name>
</gene>
<evidence type="ECO:0000313" key="1">
    <source>
        <dbReference type="EMBL" id="OAP44253.1"/>
    </source>
</evidence>
<comment type="caution">
    <text evidence="1">The sequence shown here is derived from an EMBL/GenBank/DDBJ whole genome shotgun (WGS) entry which is preliminary data.</text>
</comment>
<protein>
    <submittedName>
        <fullName evidence="1">Uncharacterized protein</fullName>
    </submittedName>
</protein>
<dbReference type="EMBL" id="LPUX01000042">
    <property type="protein sequence ID" value="OAP44253.1"/>
    <property type="molecule type" value="Genomic_DNA"/>
</dbReference>
<sequence>MAFQCGESRSDFAYNATRQLQISAATIDQRTAVALANVDKTAEHIRMGVSFYDILKLAVDGRRSIPKDGRGAQPAKIRRIDRRVSPWYFRTFKG</sequence>
<dbReference type="AlphaFoldDB" id="A0A178YAY0"/>
<evidence type="ECO:0000313" key="2">
    <source>
        <dbReference type="Proteomes" id="UP000094025"/>
    </source>
</evidence>
<accession>A0A178YAY0</accession>
<dbReference type="Proteomes" id="UP000094025">
    <property type="component" value="Unassembled WGS sequence"/>
</dbReference>
<proteinExistence type="predicted"/>
<keyword evidence="2" id="KW-1185">Reference proteome</keyword>
<reference evidence="1 2" key="1">
    <citation type="journal article" date="2016" name="Int. J. Syst. Evol. Microbiol.">
        <title>Ensifer glycinis sp. nov., an novel rhizobial species associated with Glycine spp.</title>
        <authorList>
            <person name="Yan H."/>
            <person name="Yan J."/>
            <person name="Sui X.H."/>
            <person name="Wang E.T."/>
            <person name="Chen W.X."/>
            <person name="Zhang X.X."/>
            <person name="Chen W.F."/>
        </authorList>
    </citation>
    <scope>NUCLEOTIDE SEQUENCE [LARGE SCALE GENOMIC DNA]</scope>
    <source>
        <strain evidence="1 2">CCBAU 23380</strain>
    </source>
</reference>
<organism evidence="1 2">
    <name type="scientific">Sinorhizobium glycinis</name>
    <dbReference type="NCBI Taxonomy" id="1472378"/>
    <lineage>
        <taxon>Bacteria</taxon>
        <taxon>Pseudomonadati</taxon>
        <taxon>Pseudomonadota</taxon>
        <taxon>Alphaproteobacteria</taxon>
        <taxon>Hyphomicrobiales</taxon>
        <taxon>Rhizobiaceae</taxon>
        <taxon>Sinorhizobium/Ensifer group</taxon>
        <taxon>Sinorhizobium</taxon>
    </lineage>
</organism>
<name>A0A178YAY0_9HYPH</name>